<keyword evidence="3" id="KW-1003">Cell membrane</keyword>
<evidence type="ECO:0000256" key="5">
    <source>
        <dbReference type="ARBA" id="ARBA00022989"/>
    </source>
</evidence>
<dbReference type="EMBL" id="JAMBOL010000001">
    <property type="protein sequence ID" value="MCM3712871.1"/>
    <property type="molecule type" value="Genomic_DNA"/>
</dbReference>
<evidence type="ECO:0000313" key="9">
    <source>
        <dbReference type="EMBL" id="MCM3712871.1"/>
    </source>
</evidence>
<feature type="domain" description="Major facilitator superfamily (MFS) profile" evidence="8">
    <location>
        <begin position="9"/>
        <end position="407"/>
    </location>
</feature>
<feature type="transmembrane region" description="Helical" evidence="7">
    <location>
        <begin position="215"/>
        <end position="240"/>
    </location>
</feature>
<sequence>MNERQPVYLIVFIGLLPFIMVIGNSMFIPLLPMMQTDLMITTFQGGMLLTSFSIPAALFVPLGGVLSDRYGRKQVALTALPFIMGGALLASVATSSALTSFALLLVARVLQGIGAGSITPLAMALVSDLYQGQQRNQAFGLIEVFNGAGKVVSPIIGALLLLYSWSLSFVVLFAFALLAFVGIAFFLPGKKNQARGQEAIWVKFRRLRSLFQREWRWLLPIFTAGAFGMFMLFGFLFYLSFRLEEQQWASPIWAGLFLAIPLLALTLSSYTTGKKLHGREDSYKRGMLSGAALMILSIFGMIFSTELSVVLAGLLLFGAGFGIVLPSANAALASIVSEQERGTVFAFYAMLRFLGVAFGPVLYAQWVADVEQMMYTSFFCVTLVGLLFMSSWSCLPIGKSCRPFPLS</sequence>
<evidence type="ECO:0000256" key="7">
    <source>
        <dbReference type="SAM" id="Phobius"/>
    </source>
</evidence>
<dbReference type="InterPro" id="IPR050189">
    <property type="entry name" value="MFS_Efflux_Transporters"/>
</dbReference>
<feature type="transmembrane region" description="Helical" evidence="7">
    <location>
        <begin position="344"/>
        <end position="368"/>
    </location>
</feature>
<protein>
    <submittedName>
        <fullName evidence="9">MFS transporter</fullName>
    </submittedName>
</protein>
<dbReference type="InterPro" id="IPR005829">
    <property type="entry name" value="Sugar_transporter_CS"/>
</dbReference>
<feature type="transmembrane region" description="Helical" evidence="7">
    <location>
        <begin position="75"/>
        <end position="95"/>
    </location>
</feature>
<keyword evidence="10" id="KW-1185">Reference proteome</keyword>
<dbReference type="PANTHER" id="PTHR43124">
    <property type="entry name" value="PURINE EFFLUX PUMP PBUE"/>
    <property type="match status" value="1"/>
</dbReference>
<evidence type="ECO:0000256" key="1">
    <source>
        <dbReference type="ARBA" id="ARBA00004651"/>
    </source>
</evidence>
<comment type="caution">
    <text evidence="9">The sequence shown here is derived from an EMBL/GenBank/DDBJ whole genome shotgun (WGS) entry which is preliminary data.</text>
</comment>
<proteinExistence type="predicted"/>
<feature type="transmembrane region" description="Helical" evidence="7">
    <location>
        <begin position="309"/>
        <end position="332"/>
    </location>
</feature>
<dbReference type="RefSeq" id="WP_251221716.1">
    <property type="nucleotide sequence ID" value="NZ_JAMBOL010000001.1"/>
</dbReference>
<dbReference type="CDD" id="cd17474">
    <property type="entry name" value="MFS_YfmO_like"/>
    <property type="match status" value="1"/>
</dbReference>
<feature type="transmembrane region" description="Helical" evidence="7">
    <location>
        <begin position="138"/>
        <end position="163"/>
    </location>
</feature>
<dbReference type="PRINTS" id="PR01036">
    <property type="entry name" value="TCRTETB"/>
</dbReference>
<gene>
    <name evidence="9" type="ORF">M3202_02135</name>
</gene>
<dbReference type="SUPFAM" id="SSF103473">
    <property type="entry name" value="MFS general substrate transporter"/>
    <property type="match status" value="1"/>
</dbReference>
<dbReference type="PANTHER" id="PTHR43124:SF3">
    <property type="entry name" value="CHLORAMPHENICOL EFFLUX PUMP RV0191"/>
    <property type="match status" value="1"/>
</dbReference>
<dbReference type="Gene3D" id="1.20.1250.20">
    <property type="entry name" value="MFS general substrate transporter like domains"/>
    <property type="match status" value="1"/>
</dbReference>
<evidence type="ECO:0000313" key="10">
    <source>
        <dbReference type="Proteomes" id="UP001139179"/>
    </source>
</evidence>
<feature type="transmembrane region" description="Helical" evidence="7">
    <location>
        <begin position="169"/>
        <end position="187"/>
    </location>
</feature>
<evidence type="ECO:0000256" key="2">
    <source>
        <dbReference type="ARBA" id="ARBA00022448"/>
    </source>
</evidence>
<keyword evidence="4 7" id="KW-0812">Transmembrane</keyword>
<dbReference type="InterPro" id="IPR011701">
    <property type="entry name" value="MFS"/>
</dbReference>
<evidence type="ECO:0000256" key="4">
    <source>
        <dbReference type="ARBA" id="ARBA00022692"/>
    </source>
</evidence>
<dbReference type="PROSITE" id="PS50850">
    <property type="entry name" value="MFS"/>
    <property type="match status" value="1"/>
</dbReference>
<dbReference type="InterPro" id="IPR020846">
    <property type="entry name" value="MFS_dom"/>
</dbReference>
<evidence type="ECO:0000259" key="8">
    <source>
        <dbReference type="PROSITE" id="PS50850"/>
    </source>
</evidence>
<accession>A0A9X2DLD5</accession>
<comment type="subcellular location">
    <subcellularLocation>
        <location evidence="1">Cell membrane</location>
        <topology evidence="1">Multi-pass membrane protein</topology>
    </subcellularLocation>
</comment>
<keyword evidence="6 7" id="KW-0472">Membrane</keyword>
<evidence type="ECO:0000256" key="3">
    <source>
        <dbReference type="ARBA" id="ARBA00022475"/>
    </source>
</evidence>
<feature type="transmembrane region" description="Helical" evidence="7">
    <location>
        <begin position="7"/>
        <end position="31"/>
    </location>
</feature>
<dbReference type="GO" id="GO:0005886">
    <property type="term" value="C:plasma membrane"/>
    <property type="evidence" value="ECO:0007669"/>
    <property type="project" value="UniProtKB-SubCell"/>
</dbReference>
<dbReference type="GO" id="GO:0022857">
    <property type="term" value="F:transmembrane transporter activity"/>
    <property type="evidence" value="ECO:0007669"/>
    <property type="project" value="InterPro"/>
</dbReference>
<dbReference type="AlphaFoldDB" id="A0A9X2DLD5"/>
<reference evidence="9" key="1">
    <citation type="submission" date="2022-05" db="EMBL/GenBank/DDBJ databases">
        <title>Comparative Genomics of Spacecraft Associated Microbes.</title>
        <authorList>
            <person name="Tran M.T."/>
            <person name="Wright A."/>
            <person name="Seuylemezian A."/>
            <person name="Eisen J."/>
            <person name="Coil D."/>
        </authorList>
    </citation>
    <scope>NUCLEOTIDE SEQUENCE</scope>
    <source>
        <strain evidence="9">214.1.1</strain>
    </source>
</reference>
<dbReference type="PROSITE" id="PS00216">
    <property type="entry name" value="SUGAR_TRANSPORT_1"/>
    <property type="match status" value="1"/>
</dbReference>
<feature type="transmembrane region" description="Helical" evidence="7">
    <location>
        <begin position="374"/>
        <end position="395"/>
    </location>
</feature>
<dbReference type="Pfam" id="PF07690">
    <property type="entry name" value="MFS_1"/>
    <property type="match status" value="1"/>
</dbReference>
<name>A0A9X2DLD5_9BACI</name>
<organism evidence="9 10">
    <name type="scientific">Halalkalibacter oceani</name>
    <dbReference type="NCBI Taxonomy" id="1653776"/>
    <lineage>
        <taxon>Bacteria</taxon>
        <taxon>Bacillati</taxon>
        <taxon>Bacillota</taxon>
        <taxon>Bacilli</taxon>
        <taxon>Bacillales</taxon>
        <taxon>Bacillaceae</taxon>
        <taxon>Halalkalibacter</taxon>
    </lineage>
</organism>
<feature type="transmembrane region" description="Helical" evidence="7">
    <location>
        <begin position="43"/>
        <end position="63"/>
    </location>
</feature>
<evidence type="ECO:0000256" key="6">
    <source>
        <dbReference type="ARBA" id="ARBA00023136"/>
    </source>
</evidence>
<keyword evidence="2" id="KW-0813">Transport</keyword>
<dbReference type="Proteomes" id="UP001139179">
    <property type="component" value="Unassembled WGS sequence"/>
</dbReference>
<feature type="transmembrane region" description="Helical" evidence="7">
    <location>
        <begin position="285"/>
        <end position="303"/>
    </location>
</feature>
<dbReference type="InterPro" id="IPR036259">
    <property type="entry name" value="MFS_trans_sf"/>
</dbReference>
<feature type="transmembrane region" description="Helical" evidence="7">
    <location>
        <begin position="252"/>
        <end position="273"/>
    </location>
</feature>
<feature type="transmembrane region" description="Helical" evidence="7">
    <location>
        <begin position="101"/>
        <end position="126"/>
    </location>
</feature>
<keyword evidence="5 7" id="KW-1133">Transmembrane helix</keyword>